<gene>
    <name evidence="2" type="ORF">PAPYR_10233</name>
</gene>
<evidence type="ECO:0000256" key="1">
    <source>
        <dbReference type="SAM" id="MobiDB-lite"/>
    </source>
</evidence>
<feature type="region of interest" description="Disordered" evidence="1">
    <location>
        <begin position="218"/>
        <end position="245"/>
    </location>
</feature>
<organism evidence="2 3">
    <name type="scientific">Paratrimastix pyriformis</name>
    <dbReference type="NCBI Taxonomy" id="342808"/>
    <lineage>
        <taxon>Eukaryota</taxon>
        <taxon>Metamonada</taxon>
        <taxon>Preaxostyla</taxon>
        <taxon>Paratrimastigidae</taxon>
        <taxon>Paratrimastix</taxon>
    </lineage>
</organism>
<dbReference type="InterPro" id="IPR007062">
    <property type="entry name" value="PPI-2"/>
</dbReference>
<feature type="compositionally biased region" description="Polar residues" evidence="1">
    <location>
        <begin position="95"/>
        <end position="107"/>
    </location>
</feature>
<dbReference type="PANTHER" id="PTHR12398:SF20">
    <property type="entry name" value="PROTEIN PHOSPHATASE 1 REGULATORY INHIBITOR SUBUNIT 2"/>
    <property type="match status" value="1"/>
</dbReference>
<keyword evidence="3" id="KW-1185">Reference proteome</keyword>
<evidence type="ECO:0000313" key="2">
    <source>
        <dbReference type="EMBL" id="KAJ4454939.1"/>
    </source>
</evidence>
<dbReference type="Proteomes" id="UP001141327">
    <property type="component" value="Unassembled WGS sequence"/>
</dbReference>
<accession>A0ABQ8UC77</accession>
<protein>
    <submittedName>
        <fullName evidence="2">Uncharacterized protein</fullName>
    </submittedName>
</protein>
<name>A0ABQ8UC77_9EUKA</name>
<feature type="region of interest" description="Disordered" evidence="1">
    <location>
        <begin position="87"/>
        <end position="182"/>
    </location>
</feature>
<dbReference type="EMBL" id="JAPMOS010000127">
    <property type="protein sequence ID" value="KAJ4454939.1"/>
    <property type="molecule type" value="Genomic_DNA"/>
</dbReference>
<dbReference type="PANTHER" id="PTHR12398">
    <property type="entry name" value="PROTEIN PHOSPHATASE INHIBITOR"/>
    <property type="match status" value="1"/>
</dbReference>
<comment type="caution">
    <text evidence="2">The sequence shown here is derived from an EMBL/GenBank/DDBJ whole genome shotgun (WGS) entry which is preliminary data.</text>
</comment>
<sequence length="319" mass="34764">MGDEELVIPSPPPPSSLEIRLVLSGSEFALFQLFLLDTNFVELMKSPGTVHGILKKTRSPEKTSPQKAVLWDESALESIAQSKISSPYGTMKINEPTTPFNRAQYTDSGDERSPHPMPVIPSTPPPLSLGDAATPTPATPPARSEWDSPSPSPSKGHVTLGGPDDEGVQCREGESPEEANARHRRFEAARRAHYNEFRAAQQFQSLELERHKQLLRDEVSRTHPHKRHEGSLSPARWDEPRVEASATPMSISARHGPHPRPLGHAALDSPEQLAVELGPDHHPLGLEFKAPVTPVDVPDVTLESISPKGTRCAAAAIGR</sequence>
<dbReference type="Pfam" id="PF04979">
    <property type="entry name" value="IPP-2"/>
    <property type="match status" value="1"/>
</dbReference>
<proteinExistence type="predicted"/>
<reference evidence="2" key="1">
    <citation type="journal article" date="2022" name="bioRxiv">
        <title>Genomics of Preaxostyla Flagellates Illuminates Evolutionary Transitions and the Path Towards Mitochondrial Loss.</title>
        <authorList>
            <person name="Novak L.V.F."/>
            <person name="Treitli S.C."/>
            <person name="Pyrih J."/>
            <person name="Halakuc P."/>
            <person name="Pipaliya S.V."/>
            <person name="Vacek V."/>
            <person name="Brzon O."/>
            <person name="Soukal P."/>
            <person name="Eme L."/>
            <person name="Dacks J.B."/>
            <person name="Karnkowska A."/>
            <person name="Elias M."/>
            <person name="Hampl V."/>
        </authorList>
    </citation>
    <scope>NUCLEOTIDE SEQUENCE</scope>
    <source>
        <strain evidence="2">RCP-MX</strain>
    </source>
</reference>
<feature type="compositionally biased region" description="Pro residues" evidence="1">
    <location>
        <begin position="115"/>
        <end position="127"/>
    </location>
</feature>
<evidence type="ECO:0000313" key="3">
    <source>
        <dbReference type="Proteomes" id="UP001141327"/>
    </source>
</evidence>